<feature type="signal peptide" evidence="2">
    <location>
        <begin position="1"/>
        <end position="17"/>
    </location>
</feature>
<evidence type="ECO:0000256" key="2">
    <source>
        <dbReference type="SAM" id="SignalP"/>
    </source>
</evidence>
<proteinExistence type="predicted"/>
<dbReference type="Proteomes" id="UP000244855">
    <property type="component" value="Unassembled WGS sequence"/>
</dbReference>
<protein>
    <submittedName>
        <fullName evidence="3">Uncharacterized protein</fullName>
    </submittedName>
</protein>
<evidence type="ECO:0000313" key="4">
    <source>
        <dbReference type="Proteomes" id="UP000244855"/>
    </source>
</evidence>
<feature type="region of interest" description="Disordered" evidence="1">
    <location>
        <begin position="32"/>
        <end position="102"/>
    </location>
</feature>
<name>A0A2V1CZF9_9PLEO</name>
<organism evidence="3 4">
    <name type="scientific">Periconia macrospinosa</name>
    <dbReference type="NCBI Taxonomy" id="97972"/>
    <lineage>
        <taxon>Eukaryota</taxon>
        <taxon>Fungi</taxon>
        <taxon>Dikarya</taxon>
        <taxon>Ascomycota</taxon>
        <taxon>Pezizomycotina</taxon>
        <taxon>Dothideomycetes</taxon>
        <taxon>Pleosporomycetidae</taxon>
        <taxon>Pleosporales</taxon>
        <taxon>Massarineae</taxon>
        <taxon>Periconiaceae</taxon>
        <taxon>Periconia</taxon>
    </lineage>
</organism>
<dbReference type="AlphaFoldDB" id="A0A2V1CZF9"/>
<evidence type="ECO:0000313" key="3">
    <source>
        <dbReference type="EMBL" id="PVH90593.1"/>
    </source>
</evidence>
<keyword evidence="2" id="KW-0732">Signal</keyword>
<feature type="chain" id="PRO_5016090464" evidence="2">
    <location>
        <begin position="18"/>
        <end position="102"/>
    </location>
</feature>
<dbReference type="EMBL" id="KZ806206">
    <property type="protein sequence ID" value="PVH90593.1"/>
    <property type="molecule type" value="Genomic_DNA"/>
</dbReference>
<reference evidence="3 4" key="1">
    <citation type="journal article" date="2018" name="Sci. Rep.">
        <title>Comparative genomics provides insights into the lifestyle and reveals functional heterogeneity of dark septate endophytic fungi.</title>
        <authorList>
            <person name="Knapp D.G."/>
            <person name="Nemeth J.B."/>
            <person name="Barry K."/>
            <person name="Hainaut M."/>
            <person name="Henrissat B."/>
            <person name="Johnson J."/>
            <person name="Kuo A."/>
            <person name="Lim J.H.P."/>
            <person name="Lipzen A."/>
            <person name="Nolan M."/>
            <person name="Ohm R.A."/>
            <person name="Tamas L."/>
            <person name="Grigoriev I.V."/>
            <person name="Spatafora J.W."/>
            <person name="Nagy L.G."/>
            <person name="Kovacs G.M."/>
        </authorList>
    </citation>
    <scope>NUCLEOTIDE SEQUENCE [LARGE SCALE GENOMIC DNA]</scope>
    <source>
        <strain evidence="3 4">DSE2036</strain>
    </source>
</reference>
<evidence type="ECO:0000256" key="1">
    <source>
        <dbReference type="SAM" id="MobiDB-lite"/>
    </source>
</evidence>
<sequence>MKLSIALSLAFAALVFSDPNVMNQENHALEARQDSCTRAGRPQGCRDSQSRSDPPPPPQDSCTRAGRPRGCRDSQVPGPAGDGRNGRQQPRRKRDAANDDGH</sequence>
<gene>
    <name evidence="3" type="ORF">DM02DRAFT_678514</name>
</gene>
<accession>A0A2V1CZF9</accession>
<keyword evidence="4" id="KW-1185">Reference proteome</keyword>